<proteinExistence type="predicted"/>
<protein>
    <submittedName>
        <fullName evidence="1">Uncharacterized protein</fullName>
    </submittedName>
</protein>
<gene>
    <name evidence="1" type="ORF">AAEJ74_09480</name>
</gene>
<evidence type="ECO:0000313" key="2">
    <source>
        <dbReference type="Proteomes" id="UP001387447"/>
    </source>
</evidence>
<dbReference type="EMBL" id="JBBWYZ010000007">
    <property type="protein sequence ID" value="MEK9511911.1"/>
    <property type="molecule type" value="Genomic_DNA"/>
</dbReference>
<evidence type="ECO:0000313" key="1">
    <source>
        <dbReference type="EMBL" id="MEK9511911.1"/>
    </source>
</evidence>
<keyword evidence="2" id="KW-1185">Reference proteome</keyword>
<name>A0ABU9EIY3_LIMFS</name>
<reference evidence="1 2" key="1">
    <citation type="journal article" date="2024" name="Front. Microbiol.">
        <title>Transcriptomic insights into the dominance of two phototrophs throughout the water column of a tropical hypersaline-alkaline crater lake (Dziani Dzaha, Mayotte).</title>
        <authorList>
            <person name="Duperron S."/>
            <person name="Halary S."/>
            <person name="Bouly J.-P."/>
            <person name="Roussel T."/>
            <person name="Hugoni M."/>
            <person name="Bruto M."/>
            <person name="Oger P."/>
            <person name="Duval C."/>
            <person name="Woo A."/>
            <person name="Jezequiel D."/>
            <person name="Ader M."/>
            <person name="Leboulanger C."/>
            <person name="Agogue H."/>
            <person name="Grossi V."/>
            <person name="Trousselier M."/>
            <person name="Bernard C."/>
        </authorList>
    </citation>
    <scope>NUCLEOTIDE SEQUENCE [LARGE SCALE GENOMIC DNA]</scope>
    <source>
        <strain evidence="1 2">PMC 851.14</strain>
    </source>
</reference>
<dbReference type="RefSeq" id="WP_006667916.1">
    <property type="nucleotide sequence ID" value="NZ_JBBWYZ010000007.1"/>
</dbReference>
<organism evidence="1 2">
    <name type="scientific">Limnospira fusiformis PMC 851.14</name>
    <dbReference type="NCBI Taxonomy" id="2219512"/>
    <lineage>
        <taxon>Bacteria</taxon>
        <taxon>Bacillati</taxon>
        <taxon>Cyanobacteriota</taxon>
        <taxon>Cyanophyceae</taxon>
        <taxon>Oscillatoriophycideae</taxon>
        <taxon>Oscillatoriales</taxon>
        <taxon>Sirenicapillariaceae</taxon>
        <taxon>Limnospira</taxon>
    </lineage>
</organism>
<dbReference type="Proteomes" id="UP001387447">
    <property type="component" value="Unassembled WGS sequence"/>
</dbReference>
<accession>A0ABU9EIY3</accession>
<sequence length="60" mass="6916">MYQAREPSRLRSISMTLRGSIPIANFQDYNQESVRLDARMAAEVTEILRRLVSEEFNAIA</sequence>
<comment type="caution">
    <text evidence="1">The sequence shown here is derived from an EMBL/GenBank/DDBJ whole genome shotgun (WGS) entry which is preliminary data.</text>
</comment>